<feature type="compositionally biased region" description="Low complexity" evidence="4">
    <location>
        <begin position="558"/>
        <end position="572"/>
    </location>
</feature>
<gene>
    <name evidence="5" type="ORF">CDAUBV1_LOCUS12959</name>
</gene>
<protein>
    <recommendedName>
        <fullName evidence="7">WD repeat-containing protein 20</fullName>
    </recommendedName>
</protein>
<dbReference type="SUPFAM" id="SSF50978">
    <property type="entry name" value="WD40 repeat-like"/>
    <property type="match status" value="1"/>
</dbReference>
<organism evidence="5 6">
    <name type="scientific">Calicophoron daubneyi</name>
    <name type="common">Rumen fluke</name>
    <name type="synonym">Paramphistomum daubneyi</name>
    <dbReference type="NCBI Taxonomy" id="300641"/>
    <lineage>
        <taxon>Eukaryota</taxon>
        <taxon>Metazoa</taxon>
        <taxon>Spiralia</taxon>
        <taxon>Lophotrochozoa</taxon>
        <taxon>Platyhelminthes</taxon>
        <taxon>Trematoda</taxon>
        <taxon>Digenea</taxon>
        <taxon>Plagiorchiida</taxon>
        <taxon>Pronocephalata</taxon>
        <taxon>Paramphistomoidea</taxon>
        <taxon>Paramphistomidae</taxon>
        <taxon>Calicophoron</taxon>
    </lineage>
</organism>
<feature type="region of interest" description="Disordered" evidence="4">
    <location>
        <begin position="391"/>
        <end position="426"/>
    </location>
</feature>
<feature type="compositionally biased region" description="Polar residues" evidence="4">
    <location>
        <begin position="775"/>
        <end position="787"/>
    </location>
</feature>
<feature type="compositionally biased region" description="Polar residues" evidence="4">
    <location>
        <begin position="824"/>
        <end position="833"/>
    </location>
</feature>
<feature type="compositionally biased region" description="Polar residues" evidence="4">
    <location>
        <begin position="609"/>
        <end position="619"/>
    </location>
</feature>
<feature type="repeat" description="WD" evidence="3">
    <location>
        <begin position="322"/>
        <end position="363"/>
    </location>
</feature>
<feature type="compositionally biased region" description="Low complexity" evidence="4">
    <location>
        <begin position="497"/>
        <end position="506"/>
    </location>
</feature>
<dbReference type="PANTHER" id="PTHR14107">
    <property type="entry name" value="WD REPEAT PROTEIN"/>
    <property type="match status" value="1"/>
</dbReference>
<accession>A0AAV2TQU1</accession>
<proteinExistence type="predicted"/>
<feature type="compositionally biased region" description="Polar residues" evidence="4">
    <location>
        <begin position="797"/>
        <end position="817"/>
    </location>
</feature>
<dbReference type="InterPro" id="IPR036322">
    <property type="entry name" value="WD40_repeat_dom_sf"/>
</dbReference>
<evidence type="ECO:0000256" key="1">
    <source>
        <dbReference type="ARBA" id="ARBA00022574"/>
    </source>
</evidence>
<dbReference type="InterPro" id="IPR051362">
    <property type="entry name" value="WD_repeat_creC_regulators"/>
</dbReference>
<dbReference type="AlphaFoldDB" id="A0AAV2TQU1"/>
<dbReference type="SMART" id="SM00320">
    <property type="entry name" value="WD40"/>
    <property type="match status" value="4"/>
</dbReference>
<evidence type="ECO:0000313" key="6">
    <source>
        <dbReference type="Proteomes" id="UP001497525"/>
    </source>
</evidence>
<dbReference type="PROSITE" id="PS50294">
    <property type="entry name" value="WD_REPEATS_REGION"/>
    <property type="match status" value="1"/>
</dbReference>
<feature type="region of interest" description="Disordered" evidence="4">
    <location>
        <begin position="696"/>
        <end position="848"/>
    </location>
</feature>
<feature type="compositionally biased region" description="Polar residues" evidence="4">
    <location>
        <begin position="733"/>
        <end position="750"/>
    </location>
</feature>
<dbReference type="Gene3D" id="2.130.10.10">
    <property type="entry name" value="YVTN repeat-like/Quinoprotein amine dehydrogenase"/>
    <property type="match status" value="1"/>
</dbReference>
<feature type="compositionally biased region" description="Low complexity" evidence="4">
    <location>
        <begin position="523"/>
        <end position="535"/>
    </location>
</feature>
<evidence type="ECO:0000256" key="4">
    <source>
        <dbReference type="SAM" id="MobiDB-lite"/>
    </source>
</evidence>
<dbReference type="Proteomes" id="UP001497525">
    <property type="component" value="Unassembled WGS sequence"/>
</dbReference>
<dbReference type="PANTHER" id="PTHR14107:SF16">
    <property type="entry name" value="AT02583P"/>
    <property type="match status" value="1"/>
</dbReference>
<comment type="caution">
    <text evidence="5">The sequence shown here is derived from an EMBL/GenBank/DDBJ whole genome shotgun (WGS) entry which is preliminary data.</text>
</comment>
<feature type="compositionally biased region" description="Polar residues" evidence="4">
    <location>
        <begin position="507"/>
        <end position="522"/>
    </location>
</feature>
<evidence type="ECO:0000256" key="3">
    <source>
        <dbReference type="PROSITE-ProRule" id="PRU00221"/>
    </source>
</evidence>
<sequence>MYSYSMPNYFEAPEGQYHLCSCPLPPHKDLQVNSVGVRLSFLENFPSSDALTAFPADGPGDSSYSSCEWSPDNMYCINLGKEIYVYLQENQNIPIDRRIFKASPTCHAFKPLNDDLHKAALLVGLINGEIQIIYPTRKDVCKIYNEEKAIDKTSVTCIGWVPESPNQFLVGHMSGHLYLYDDKLPAVAALPSYELFKEGMGFSVHTCKTKSTRNPLYRWTFRSHGSLGASSLSHNQNSENGVKNALFSSLDNGFHHKQPADDFKMDPFGNGLLSNCFQSSGDDNMAINQFAFSPCGVYLALVTQDGYLRVMKYHTMELYGFMRSYFAGLLCVDWSPDSRFVAVGGQDDLISIWSMSERAVICRGQGHHSWVSTVRFDPFMCLTQSNLVEYRTPSRSPDEPSSVEGKAIEDGGNKAEANPPSLSDSQSQSDLGCGIYRLGSIGQDTLFCLWDLTEDIIRQGTHFVRDLAPHPSLDYGADAPRLDLLVSPQANSGDNPSQTSSSGQSSLRNAVSSSAKPQHKNTSSNGSSSSSAGSNLPPGRSLLGFLTINRRKTNQTNSSTSHSSSGSHAFGSERQKRSHTLNHRLSLGTNNRSATHDSHFGNADKWHVSNGTSSKTSSLGRLSQTTRVFDVNDQNLFGSPMCPRFSDVPVLEPIVSPSPYQHRLTDLVFRRNTIHIVCQQGLIYIWARPVRIRENESVDDHSGSNVVNDKIGSPPGLKNSSGGGSGSVNSNPLANSPGSDAVANESTLPSSGAMLPALSSTPTAGSPIDPGRSTAYRTSPYSQSGAYNGSLGGGESPYQSSVYQNLSRAHQSPQFRSSIDYGYNKSSQASSNRLYGGRSQPKTSSTDV</sequence>
<dbReference type="PROSITE" id="PS50082">
    <property type="entry name" value="WD_REPEATS_2"/>
    <property type="match status" value="1"/>
</dbReference>
<dbReference type="InterPro" id="IPR015943">
    <property type="entry name" value="WD40/YVTN_repeat-like_dom_sf"/>
</dbReference>
<evidence type="ECO:0000313" key="5">
    <source>
        <dbReference type="EMBL" id="CAL5138371.1"/>
    </source>
</evidence>
<keyword evidence="1 3" id="KW-0853">WD repeat</keyword>
<evidence type="ECO:0000256" key="2">
    <source>
        <dbReference type="ARBA" id="ARBA00022737"/>
    </source>
</evidence>
<dbReference type="InterPro" id="IPR001680">
    <property type="entry name" value="WD40_rpt"/>
</dbReference>
<feature type="region of interest" description="Disordered" evidence="4">
    <location>
        <begin position="486"/>
        <end position="619"/>
    </location>
</feature>
<dbReference type="EMBL" id="CAXLJL010000489">
    <property type="protein sequence ID" value="CAL5138371.1"/>
    <property type="molecule type" value="Genomic_DNA"/>
</dbReference>
<reference evidence="5" key="1">
    <citation type="submission" date="2024-06" db="EMBL/GenBank/DDBJ databases">
        <authorList>
            <person name="Liu X."/>
            <person name="Lenzi L."/>
            <person name="Haldenby T S."/>
            <person name="Uol C."/>
        </authorList>
    </citation>
    <scope>NUCLEOTIDE SEQUENCE</scope>
</reference>
<name>A0AAV2TQU1_CALDB</name>
<dbReference type="Pfam" id="PF00400">
    <property type="entry name" value="WD40"/>
    <property type="match status" value="1"/>
</dbReference>
<feature type="compositionally biased region" description="Basic and acidic residues" evidence="4">
    <location>
        <begin position="594"/>
        <end position="607"/>
    </location>
</feature>
<evidence type="ECO:0008006" key="7">
    <source>
        <dbReference type="Google" id="ProtNLM"/>
    </source>
</evidence>
<keyword evidence="2" id="KW-0677">Repeat</keyword>